<proteinExistence type="evidence at transcript level"/>
<dbReference type="InterPro" id="IPR051423">
    <property type="entry name" value="CD225/Dispanin"/>
</dbReference>
<evidence type="ECO:0000313" key="9">
    <source>
        <dbReference type="Ensembl" id="ENSCMIP00000013253.1"/>
    </source>
</evidence>
<organism evidence="8">
    <name type="scientific">Callorhinchus milii</name>
    <name type="common">Ghost shark</name>
    <dbReference type="NCBI Taxonomy" id="7868"/>
    <lineage>
        <taxon>Eukaryota</taxon>
        <taxon>Metazoa</taxon>
        <taxon>Chordata</taxon>
        <taxon>Craniata</taxon>
        <taxon>Vertebrata</taxon>
        <taxon>Chondrichthyes</taxon>
        <taxon>Holocephali</taxon>
        <taxon>Chimaeriformes</taxon>
        <taxon>Callorhinchidae</taxon>
        <taxon>Callorhinchus</taxon>
    </lineage>
</organism>
<reference evidence="8" key="3">
    <citation type="journal article" date="2012" name="PLoS ONE">
        <title>Sequencing and Analysis of Full-Length cDNAs, 5'-ESTs and 3'-ESTs from a Cartilaginous Fish, the Elephant Shark (Callorhinchus milii).</title>
        <authorList>
            <person name="Tan Y.Y."/>
            <person name="Kodzius R."/>
            <person name="Tay B.H."/>
            <person name="Tay A."/>
            <person name="Brenner S."/>
            <person name="Venkatesh B."/>
        </authorList>
    </citation>
    <scope>NUCLEOTIDE SEQUENCE</scope>
    <source>
        <tissue evidence="8">Gills</tissue>
    </source>
</reference>
<evidence type="ECO:0000256" key="4">
    <source>
        <dbReference type="ARBA" id="ARBA00022989"/>
    </source>
</evidence>
<evidence type="ECO:0000256" key="7">
    <source>
        <dbReference type="SAM" id="SignalP"/>
    </source>
</evidence>
<comment type="subcellular location">
    <subcellularLocation>
        <location evidence="1">Membrane</location>
    </subcellularLocation>
</comment>
<dbReference type="Pfam" id="PF04505">
    <property type="entry name" value="CD225"/>
    <property type="match status" value="1"/>
</dbReference>
<feature type="chain" id="PRO_5044735216" evidence="7">
    <location>
        <begin position="30"/>
        <end position="86"/>
    </location>
</feature>
<name>K4FSL6_CALMI</name>
<reference evidence="10" key="1">
    <citation type="journal article" date="2006" name="Science">
        <title>Ancient noncoding elements conserved in the human genome.</title>
        <authorList>
            <person name="Venkatesh B."/>
            <person name="Kirkness E.F."/>
            <person name="Loh Y.H."/>
            <person name="Halpern A.L."/>
            <person name="Lee A.P."/>
            <person name="Johnson J."/>
            <person name="Dandona N."/>
            <person name="Viswanathan L.D."/>
            <person name="Tay A."/>
            <person name="Venter J.C."/>
            <person name="Strausberg R.L."/>
            <person name="Brenner S."/>
        </authorList>
    </citation>
    <scope>NUCLEOTIDE SEQUENCE [LARGE SCALE GENOMIC DNA]</scope>
</reference>
<evidence type="ECO:0000313" key="8">
    <source>
        <dbReference type="EMBL" id="AFK10675.1"/>
    </source>
</evidence>
<dbReference type="PANTHER" id="PTHR14948:SF44">
    <property type="entry name" value="PROLINE-RICH TRANSMEMBRANE PROTEIN 1-LIKE"/>
    <property type="match status" value="1"/>
</dbReference>
<evidence type="ECO:0000256" key="1">
    <source>
        <dbReference type="ARBA" id="ARBA00004370"/>
    </source>
</evidence>
<dbReference type="AlphaFoldDB" id="K4FSL6"/>
<evidence type="ECO:0000313" key="10">
    <source>
        <dbReference type="Proteomes" id="UP000314986"/>
    </source>
</evidence>
<keyword evidence="5 6" id="KW-0472">Membrane</keyword>
<comment type="similarity">
    <text evidence="2">Belongs to the CD225/Dispanin family.</text>
</comment>
<keyword evidence="4 6" id="KW-1133">Transmembrane helix</keyword>
<feature type="signal peptide" evidence="7">
    <location>
        <begin position="1"/>
        <end position="29"/>
    </location>
</feature>
<dbReference type="Proteomes" id="UP000314986">
    <property type="component" value="Unassembled WGS sequence"/>
</dbReference>
<reference evidence="10" key="2">
    <citation type="journal article" date="2007" name="PLoS Biol.">
        <title>Survey sequencing and comparative analysis of the elephant shark (Callorhinchus milii) genome.</title>
        <authorList>
            <person name="Venkatesh B."/>
            <person name="Kirkness E.F."/>
            <person name="Loh Y.H."/>
            <person name="Halpern A.L."/>
            <person name="Lee A.P."/>
            <person name="Johnson J."/>
            <person name="Dandona N."/>
            <person name="Viswanathan L.D."/>
            <person name="Tay A."/>
            <person name="Venter J.C."/>
            <person name="Strausberg R.L."/>
            <person name="Brenner S."/>
        </authorList>
    </citation>
    <scope>NUCLEOTIDE SEQUENCE [LARGE SCALE GENOMIC DNA]</scope>
</reference>
<accession>K4FSL6</accession>
<evidence type="ECO:0000256" key="2">
    <source>
        <dbReference type="ARBA" id="ARBA00006843"/>
    </source>
</evidence>
<reference evidence="9" key="5">
    <citation type="submission" date="2025-05" db="UniProtKB">
        <authorList>
            <consortium name="Ensembl"/>
        </authorList>
    </citation>
    <scope>IDENTIFICATION</scope>
</reference>
<keyword evidence="7" id="KW-0732">Signal</keyword>
<evidence type="ECO:0000256" key="6">
    <source>
        <dbReference type="SAM" id="Phobius"/>
    </source>
</evidence>
<keyword evidence="3 6" id="KW-0812">Transmembrane</keyword>
<keyword evidence="10" id="KW-1185">Reference proteome</keyword>
<dbReference type="PANTHER" id="PTHR14948">
    <property type="entry name" value="NG5"/>
    <property type="match status" value="1"/>
</dbReference>
<dbReference type="GeneTree" id="ENSGT01150000289343"/>
<evidence type="ECO:0000256" key="3">
    <source>
        <dbReference type="ARBA" id="ARBA00022692"/>
    </source>
</evidence>
<dbReference type="STRING" id="7868.ENSCMIP00000013253"/>
<dbReference type="GO" id="GO:0016020">
    <property type="term" value="C:membrane"/>
    <property type="evidence" value="ECO:0007669"/>
    <property type="project" value="UniProtKB-SubCell"/>
</dbReference>
<dbReference type="InterPro" id="IPR007593">
    <property type="entry name" value="CD225/Dispanin_fam"/>
</dbReference>
<dbReference type="EMBL" id="JX052447">
    <property type="protein sequence ID" value="AFK10675.1"/>
    <property type="molecule type" value="mRNA"/>
</dbReference>
<dbReference type="Ensembl" id="ENSCMIT00000013545.1">
    <property type="protein sequence ID" value="ENSCMIP00000013253.1"/>
    <property type="gene ID" value="ENSCMIG00000006665.1"/>
</dbReference>
<evidence type="ECO:0000256" key="5">
    <source>
        <dbReference type="ARBA" id="ARBA00023136"/>
    </source>
</evidence>
<dbReference type="OMA" id="IVYSCKA"/>
<protein>
    <submittedName>
        <fullName evidence="8">Interferon induced protein 2</fullName>
    </submittedName>
</protein>
<sequence>MQNSQMQVSSYLGWSIFNLLCCCFPLGIAAVIYSCQAQSSANMGSMENARSASETAKKLNIAATVIGIIILVIVIILYAVLIAHIK</sequence>
<reference evidence="10" key="4">
    <citation type="journal article" date="2014" name="Nature">
        <title>Elephant shark genome provides unique insights into gnathostome evolution.</title>
        <authorList>
            <consortium name="International Elephant Shark Genome Sequencing Consortium"/>
            <person name="Venkatesh B."/>
            <person name="Lee A.P."/>
            <person name="Ravi V."/>
            <person name="Maurya A.K."/>
            <person name="Lian M.M."/>
            <person name="Swann J.B."/>
            <person name="Ohta Y."/>
            <person name="Flajnik M.F."/>
            <person name="Sutoh Y."/>
            <person name="Kasahara M."/>
            <person name="Hoon S."/>
            <person name="Gangu V."/>
            <person name="Roy S.W."/>
            <person name="Irimia M."/>
            <person name="Korzh V."/>
            <person name="Kondrychyn I."/>
            <person name="Lim Z.W."/>
            <person name="Tay B.H."/>
            <person name="Tohari S."/>
            <person name="Kong K.W."/>
            <person name="Ho S."/>
            <person name="Lorente-Galdos B."/>
            <person name="Quilez J."/>
            <person name="Marques-Bonet T."/>
            <person name="Raney B.J."/>
            <person name="Ingham P.W."/>
            <person name="Tay A."/>
            <person name="Hillier L.W."/>
            <person name="Minx P."/>
            <person name="Boehm T."/>
            <person name="Wilson R.K."/>
            <person name="Brenner S."/>
            <person name="Warren W.C."/>
        </authorList>
    </citation>
    <scope>NUCLEOTIDE SEQUENCE [LARGE SCALE GENOMIC DNA]</scope>
</reference>
<feature type="transmembrane region" description="Helical" evidence="6">
    <location>
        <begin position="61"/>
        <end position="83"/>
    </location>
</feature>